<feature type="transmembrane region" description="Helical" evidence="6">
    <location>
        <begin position="31"/>
        <end position="53"/>
    </location>
</feature>
<evidence type="ECO:0000256" key="1">
    <source>
        <dbReference type="ARBA" id="ARBA00004141"/>
    </source>
</evidence>
<keyword evidence="4 6" id="KW-0472">Membrane</keyword>
<dbReference type="SUPFAM" id="SSF103473">
    <property type="entry name" value="MFS general substrate transporter"/>
    <property type="match status" value="1"/>
</dbReference>
<evidence type="ECO:0000256" key="3">
    <source>
        <dbReference type="ARBA" id="ARBA00022989"/>
    </source>
</evidence>
<comment type="caution">
    <text evidence="7">The sequence shown here is derived from an EMBL/GenBank/DDBJ whole genome shotgun (WGS) entry which is preliminary data.</text>
</comment>
<proteinExistence type="predicted"/>
<evidence type="ECO:0000313" key="8">
    <source>
        <dbReference type="Proteomes" id="UP001222325"/>
    </source>
</evidence>
<dbReference type="GO" id="GO:0022857">
    <property type="term" value="F:transmembrane transporter activity"/>
    <property type="evidence" value="ECO:0007669"/>
    <property type="project" value="TreeGrafter"/>
</dbReference>
<feature type="transmembrane region" description="Helical" evidence="6">
    <location>
        <begin position="215"/>
        <end position="238"/>
    </location>
</feature>
<feature type="transmembrane region" description="Helical" evidence="6">
    <location>
        <begin position="152"/>
        <end position="172"/>
    </location>
</feature>
<evidence type="ECO:0000256" key="5">
    <source>
        <dbReference type="SAM" id="MobiDB-lite"/>
    </source>
</evidence>
<dbReference type="GO" id="GO:0016020">
    <property type="term" value="C:membrane"/>
    <property type="evidence" value="ECO:0007669"/>
    <property type="project" value="UniProtKB-SubCell"/>
</dbReference>
<keyword evidence="8" id="KW-1185">Reference proteome</keyword>
<dbReference type="Gene3D" id="1.20.1250.20">
    <property type="entry name" value="MFS general substrate transporter like domains"/>
    <property type="match status" value="1"/>
</dbReference>
<feature type="transmembrane region" description="Helical" evidence="6">
    <location>
        <begin position="480"/>
        <end position="501"/>
    </location>
</feature>
<dbReference type="PANTHER" id="PTHR23507">
    <property type="entry name" value="ZGC:174356"/>
    <property type="match status" value="1"/>
</dbReference>
<feature type="transmembrane region" description="Helical" evidence="6">
    <location>
        <begin position="390"/>
        <end position="409"/>
    </location>
</feature>
<sequence>MTATEATPLLGAPVDSERLLRKGFFSPYRRVLLATFLLSTTFMFTATPIYYAYRVFNCQEYYKDPAHPPYEGSGDACAVSAIETGTARDITVMVTLTTFSATLNLIVTTWQIKNWGLRKAIVNQTFWPALRNLTQIYATLVGGRQGIRTMQLTQLITILGGGAGYMLSSNSYMAEVVAPAERTAAFGVLQGVAMLGVANGYIWGGLSNDFFGLSAPFEITFCLLVASTLFTALCLPYIPPGGYPTKPTLKDDADSVFAFLHCLRVFLPARYADGRTARFWGRPLLAFGAFWSVMATSYVPLMLQLTATNQYGFTPGDNGFMMSGNALSRAAFLTLAFPRIIARGRAAFVRRQAAEADSTPAGGAPESQDQPPASALAATPKTPGAGFDLAFLRCSILVDGMLVGLLVFSSRPSHIWAAALILPLASGTAPAAKGVLLEMVPPDRKSDALSAIALVETAAQIMTVSLYGALFAALSAIGRANWVFVFNALTAVLSAGVLAAVRLPGGALIQK</sequence>
<evidence type="ECO:0000256" key="2">
    <source>
        <dbReference type="ARBA" id="ARBA00022692"/>
    </source>
</evidence>
<keyword evidence="3 6" id="KW-1133">Transmembrane helix</keyword>
<dbReference type="EMBL" id="JARJCN010000110">
    <property type="protein sequence ID" value="KAJ7074854.1"/>
    <property type="molecule type" value="Genomic_DNA"/>
</dbReference>
<organism evidence="7 8">
    <name type="scientific">Mycena belliarum</name>
    <dbReference type="NCBI Taxonomy" id="1033014"/>
    <lineage>
        <taxon>Eukaryota</taxon>
        <taxon>Fungi</taxon>
        <taxon>Dikarya</taxon>
        <taxon>Basidiomycota</taxon>
        <taxon>Agaricomycotina</taxon>
        <taxon>Agaricomycetes</taxon>
        <taxon>Agaricomycetidae</taxon>
        <taxon>Agaricales</taxon>
        <taxon>Marasmiineae</taxon>
        <taxon>Mycenaceae</taxon>
        <taxon>Mycena</taxon>
    </lineage>
</organism>
<evidence type="ECO:0008006" key="9">
    <source>
        <dbReference type="Google" id="ProtNLM"/>
    </source>
</evidence>
<reference evidence="7" key="1">
    <citation type="submission" date="2023-03" db="EMBL/GenBank/DDBJ databases">
        <title>Massive genome expansion in bonnet fungi (Mycena s.s.) driven by repeated elements and novel gene families across ecological guilds.</title>
        <authorList>
            <consortium name="Lawrence Berkeley National Laboratory"/>
            <person name="Harder C.B."/>
            <person name="Miyauchi S."/>
            <person name="Viragh M."/>
            <person name="Kuo A."/>
            <person name="Thoen E."/>
            <person name="Andreopoulos B."/>
            <person name="Lu D."/>
            <person name="Skrede I."/>
            <person name="Drula E."/>
            <person name="Henrissat B."/>
            <person name="Morin E."/>
            <person name="Kohler A."/>
            <person name="Barry K."/>
            <person name="LaButti K."/>
            <person name="Morin E."/>
            <person name="Salamov A."/>
            <person name="Lipzen A."/>
            <person name="Mereny Z."/>
            <person name="Hegedus B."/>
            <person name="Baldrian P."/>
            <person name="Stursova M."/>
            <person name="Weitz H."/>
            <person name="Taylor A."/>
            <person name="Grigoriev I.V."/>
            <person name="Nagy L.G."/>
            <person name="Martin F."/>
            <person name="Kauserud H."/>
        </authorList>
    </citation>
    <scope>NUCLEOTIDE SEQUENCE</scope>
    <source>
        <strain evidence="7">CBHHK173m</strain>
    </source>
</reference>
<accession>A0AAD6XIV3</accession>
<feature type="transmembrane region" description="Helical" evidence="6">
    <location>
        <begin position="184"/>
        <end position="203"/>
    </location>
</feature>
<protein>
    <recommendedName>
        <fullName evidence="9">Major facilitator superfamily transporter</fullName>
    </recommendedName>
</protein>
<evidence type="ECO:0000313" key="7">
    <source>
        <dbReference type="EMBL" id="KAJ7074854.1"/>
    </source>
</evidence>
<comment type="subcellular location">
    <subcellularLocation>
        <location evidence="1">Membrane</location>
        <topology evidence="1">Multi-pass membrane protein</topology>
    </subcellularLocation>
</comment>
<dbReference type="AlphaFoldDB" id="A0AAD6XIV3"/>
<dbReference type="InterPro" id="IPR036259">
    <property type="entry name" value="MFS_trans_sf"/>
</dbReference>
<dbReference type="PANTHER" id="PTHR23507:SF13">
    <property type="entry name" value="MFS GENERAL SUBSTRATE TRANSPORTER"/>
    <property type="match status" value="1"/>
</dbReference>
<gene>
    <name evidence="7" type="ORF">B0H15DRAFT_917440</name>
</gene>
<name>A0AAD6XIV3_9AGAR</name>
<feature type="region of interest" description="Disordered" evidence="5">
    <location>
        <begin position="356"/>
        <end position="377"/>
    </location>
</feature>
<keyword evidence="2 6" id="KW-0812">Transmembrane</keyword>
<dbReference type="Proteomes" id="UP001222325">
    <property type="component" value="Unassembled WGS sequence"/>
</dbReference>
<feature type="transmembrane region" description="Helical" evidence="6">
    <location>
        <begin position="90"/>
        <end position="110"/>
    </location>
</feature>
<feature type="transmembrane region" description="Helical" evidence="6">
    <location>
        <begin position="448"/>
        <end position="474"/>
    </location>
</feature>
<evidence type="ECO:0000256" key="4">
    <source>
        <dbReference type="ARBA" id="ARBA00023136"/>
    </source>
</evidence>
<feature type="transmembrane region" description="Helical" evidence="6">
    <location>
        <begin position="284"/>
        <end position="306"/>
    </location>
</feature>
<feature type="transmembrane region" description="Helical" evidence="6">
    <location>
        <begin position="415"/>
        <end position="436"/>
    </location>
</feature>
<evidence type="ECO:0000256" key="6">
    <source>
        <dbReference type="SAM" id="Phobius"/>
    </source>
</evidence>